<dbReference type="InterPro" id="IPR003653">
    <property type="entry name" value="Peptidase_C48_C"/>
</dbReference>
<dbReference type="EMBL" id="HG994370">
    <property type="protein sequence ID" value="CAF2054603.1"/>
    <property type="molecule type" value="Genomic_DNA"/>
</dbReference>
<dbReference type="Gene3D" id="3.40.395.10">
    <property type="entry name" value="Adenoviral Proteinase, Chain A"/>
    <property type="match status" value="1"/>
</dbReference>
<dbReference type="InterPro" id="IPR038765">
    <property type="entry name" value="Papain-like_cys_pep_sf"/>
</dbReference>
<protein>
    <submittedName>
        <fullName evidence="6">(rape) hypothetical protein</fullName>
    </submittedName>
</protein>
<keyword evidence="2" id="KW-0645">Protease</keyword>
<evidence type="ECO:0000256" key="2">
    <source>
        <dbReference type="ARBA" id="ARBA00022670"/>
    </source>
</evidence>
<evidence type="ECO:0000256" key="1">
    <source>
        <dbReference type="ARBA" id="ARBA00005234"/>
    </source>
</evidence>
<dbReference type="AlphaFoldDB" id="A0A816Q2E8"/>
<evidence type="ECO:0000313" key="6">
    <source>
        <dbReference type="EMBL" id="CAF2054603.1"/>
    </source>
</evidence>
<feature type="domain" description="Ubiquitin-like protease family profile" evidence="5">
    <location>
        <begin position="281"/>
        <end position="341"/>
    </location>
</feature>
<feature type="region of interest" description="Disordered" evidence="4">
    <location>
        <begin position="1"/>
        <end position="47"/>
    </location>
</feature>
<accession>A0A816Q2E8</accession>
<evidence type="ECO:0000256" key="3">
    <source>
        <dbReference type="ARBA" id="ARBA00022801"/>
    </source>
</evidence>
<keyword evidence="3" id="KW-0378">Hydrolase</keyword>
<feature type="compositionally biased region" description="Basic and acidic residues" evidence="4">
    <location>
        <begin position="1"/>
        <end position="17"/>
    </location>
</feature>
<gene>
    <name evidence="6" type="ORF">DARMORV10_C06P04160.1</name>
</gene>
<comment type="similarity">
    <text evidence="1">Belongs to the peptidase C48 family.</text>
</comment>
<dbReference type="Pfam" id="PF02902">
    <property type="entry name" value="Peptidase_C48"/>
    <property type="match status" value="1"/>
</dbReference>
<dbReference type="GO" id="GO:0006508">
    <property type="term" value="P:proteolysis"/>
    <property type="evidence" value="ECO:0007669"/>
    <property type="project" value="UniProtKB-KW"/>
</dbReference>
<dbReference type="SUPFAM" id="SSF54001">
    <property type="entry name" value="Cysteine proteinases"/>
    <property type="match status" value="1"/>
</dbReference>
<dbReference type="Proteomes" id="UP001295469">
    <property type="component" value="Chromosome C06"/>
</dbReference>
<dbReference type="GO" id="GO:0008234">
    <property type="term" value="F:cysteine-type peptidase activity"/>
    <property type="evidence" value="ECO:0007669"/>
    <property type="project" value="InterPro"/>
</dbReference>
<evidence type="ECO:0000259" key="5">
    <source>
        <dbReference type="Pfam" id="PF02902"/>
    </source>
</evidence>
<evidence type="ECO:0000256" key="4">
    <source>
        <dbReference type="SAM" id="MobiDB-lite"/>
    </source>
</evidence>
<reference evidence="6" key="1">
    <citation type="submission" date="2021-01" db="EMBL/GenBank/DDBJ databases">
        <authorList>
            <consortium name="Genoscope - CEA"/>
            <person name="William W."/>
        </authorList>
    </citation>
    <scope>NUCLEOTIDE SEQUENCE</scope>
</reference>
<sequence>MKEEVKKHVDHRYDKLDTIVSRNDVPASERPQPLAMPSPRSKRKDEKLDDVEMSEIHGNLHNVSVSQSSNIDLEMDTQDYLWKTMGNLIQDSYVKGFDPSQKAKVDDPMEWLTLLTSLNPKETPLTSFKPKETSLPFLRDRDLPDDRVKDKDYSLVFVPEESWVKLVEWSLTSMELQIGPSMFTKEMSARIVGPTEWLENYRTTLGRWKANKVAFMSCVFSNQMKCSYATFEKDKTKFKVEGLLHDYGTGQLPPHGRTGLVWDVDVSRMYVPVFVHAEKKKHLNVVKYKVVYVPVPFINKSSSDCGVYALKFIECHALGLDFTLVNDDNIHEARHNIAYDLWEAANNPELMLRMSKYTPPKTITSDILDMTSQRRSIDGIPSRCWCGKGIRKKEDHLFKWVDEAMFDELRRVDAQQALIEEEIDDLKKCLKKTEERVDVEKAILSHR</sequence>
<proteinExistence type="inferred from homology"/>
<organism evidence="6">
    <name type="scientific">Brassica napus</name>
    <name type="common">Rape</name>
    <dbReference type="NCBI Taxonomy" id="3708"/>
    <lineage>
        <taxon>Eukaryota</taxon>
        <taxon>Viridiplantae</taxon>
        <taxon>Streptophyta</taxon>
        <taxon>Embryophyta</taxon>
        <taxon>Tracheophyta</taxon>
        <taxon>Spermatophyta</taxon>
        <taxon>Magnoliopsida</taxon>
        <taxon>eudicotyledons</taxon>
        <taxon>Gunneridae</taxon>
        <taxon>Pentapetalae</taxon>
        <taxon>rosids</taxon>
        <taxon>malvids</taxon>
        <taxon>Brassicales</taxon>
        <taxon>Brassicaceae</taxon>
        <taxon>Brassiceae</taxon>
        <taxon>Brassica</taxon>
    </lineage>
</organism>
<name>A0A816Q2E8_BRANA</name>